<sequence length="74" mass="8185">MLFRAGCNGFKGGKGKEKQKSRKEANIEKHLMHGSISRSTCKLEDGPYESILGSSSQIDTVSRRGFVRGINKLE</sequence>
<accession>A0A5M9K3A5</accession>
<evidence type="ECO:0000256" key="1">
    <source>
        <dbReference type="SAM" id="MobiDB-lite"/>
    </source>
</evidence>
<keyword evidence="3" id="KW-1185">Reference proteome</keyword>
<dbReference type="Proteomes" id="UP000322873">
    <property type="component" value="Unassembled WGS sequence"/>
</dbReference>
<name>A0A5M9K3A5_MONFR</name>
<feature type="region of interest" description="Disordered" evidence="1">
    <location>
        <begin position="1"/>
        <end position="22"/>
    </location>
</feature>
<dbReference type="AlphaFoldDB" id="A0A5M9K3A5"/>
<evidence type="ECO:0000313" key="3">
    <source>
        <dbReference type="Proteomes" id="UP000322873"/>
    </source>
</evidence>
<protein>
    <submittedName>
        <fullName evidence="2">Uncharacterized protein</fullName>
    </submittedName>
</protein>
<organism evidence="2 3">
    <name type="scientific">Monilinia fructicola</name>
    <name type="common">Brown rot fungus</name>
    <name type="synonym">Ciboria fructicola</name>
    <dbReference type="NCBI Taxonomy" id="38448"/>
    <lineage>
        <taxon>Eukaryota</taxon>
        <taxon>Fungi</taxon>
        <taxon>Dikarya</taxon>
        <taxon>Ascomycota</taxon>
        <taxon>Pezizomycotina</taxon>
        <taxon>Leotiomycetes</taxon>
        <taxon>Helotiales</taxon>
        <taxon>Sclerotiniaceae</taxon>
        <taxon>Monilinia</taxon>
    </lineage>
</organism>
<evidence type="ECO:0000313" key="2">
    <source>
        <dbReference type="EMBL" id="KAA8575400.1"/>
    </source>
</evidence>
<proteinExistence type="predicted"/>
<gene>
    <name evidence="2" type="ORF">EYC84_004567</name>
</gene>
<comment type="caution">
    <text evidence="2">The sequence shown here is derived from an EMBL/GenBank/DDBJ whole genome shotgun (WGS) entry which is preliminary data.</text>
</comment>
<dbReference type="EMBL" id="VICG01000002">
    <property type="protein sequence ID" value="KAA8575400.1"/>
    <property type="molecule type" value="Genomic_DNA"/>
</dbReference>
<reference evidence="2 3" key="1">
    <citation type="submission" date="2019-06" db="EMBL/GenBank/DDBJ databases">
        <title>Genome Sequence of the Brown Rot Fungal Pathogen Monilinia fructicola.</title>
        <authorList>
            <person name="De Miccolis Angelini R.M."/>
            <person name="Landi L."/>
            <person name="Abate D."/>
            <person name="Pollastro S."/>
            <person name="Romanazzi G."/>
            <person name="Faretra F."/>
        </authorList>
    </citation>
    <scope>NUCLEOTIDE SEQUENCE [LARGE SCALE GENOMIC DNA]</scope>
    <source>
        <strain evidence="2 3">Mfrc123</strain>
    </source>
</reference>